<evidence type="ECO:0000313" key="1">
    <source>
        <dbReference type="EMBL" id="SFV67197.1"/>
    </source>
</evidence>
<reference evidence="1" key="1">
    <citation type="submission" date="2016-10" db="EMBL/GenBank/DDBJ databases">
        <authorList>
            <person name="de Groot N.N."/>
        </authorList>
    </citation>
    <scope>NUCLEOTIDE SEQUENCE</scope>
</reference>
<dbReference type="InterPro" id="IPR015996">
    <property type="entry name" value="UCP028451"/>
</dbReference>
<accession>A0A1W1CNC3</accession>
<gene>
    <name evidence="1" type="ORF">MNB_SV-3-1214</name>
</gene>
<dbReference type="InterPro" id="IPR012808">
    <property type="entry name" value="CHP02453"/>
</dbReference>
<dbReference type="NCBIfam" id="TIGR02453">
    <property type="entry name" value="TIGR02453 family protein"/>
    <property type="match status" value="1"/>
</dbReference>
<dbReference type="PANTHER" id="PTHR36452:SF1">
    <property type="entry name" value="DUF2461 DOMAIN-CONTAINING PROTEIN"/>
    <property type="match status" value="1"/>
</dbReference>
<organism evidence="1">
    <name type="scientific">hydrothermal vent metagenome</name>
    <dbReference type="NCBI Taxonomy" id="652676"/>
    <lineage>
        <taxon>unclassified sequences</taxon>
        <taxon>metagenomes</taxon>
        <taxon>ecological metagenomes</taxon>
    </lineage>
</organism>
<dbReference type="AlphaFoldDB" id="A0A1W1CNC3"/>
<dbReference type="PIRSF" id="PIRSF028451">
    <property type="entry name" value="UCP028451"/>
    <property type="match status" value="1"/>
</dbReference>
<proteinExistence type="predicted"/>
<dbReference type="PANTHER" id="PTHR36452">
    <property type="entry name" value="CHROMOSOME 12, WHOLE GENOME SHOTGUN SEQUENCE"/>
    <property type="match status" value="1"/>
</dbReference>
<dbReference type="Pfam" id="PF09365">
    <property type="entry name" value="DUF2461"/>
    <property type="match status" value="1"/>
</dbReference>
<evidence type="ECO:0008006" key="2">
    <source>
        <dbReference type="Google" id="ProtNLM"/>
    </source>
</evidence>
<name>A0A1W1CNC3_9ZZZZ</name>
<dbReference type="EMBL" id="FPHI01000030">
    <property type="protein sequence ID" value="SFV67197.1"/>
    <property type="molecule type" value="Genomic_DNA"/>
</dbReference>
<protein>
    <recommendedName>
        <fullName evidence="2">TIGR02453 family protein</fullName>
    </recommendedName>
</protein>
<sequence>MSFNGFPKEGLNFLSNIIINNSKEWLDAHREEYEKYIVTPNKAYVEEMGEHLQILVPTIHAIPNTNKSLFRIYRDARFHLSDPIKTRIGVILWQGSGHRMQSSSFYMHYDPFEVFVATGIRNFKPTLLKAYRAYIQNRQRRTELHKILESLKAKGYSLPEAKYKRMPRECNPDDEHSYLYLMGACYAYTTYTPDDTFHSESVINRHFKIYEEMFELQQWIYELTLHCDTEADVFR</sequence>